<dbReference type="PROSITE" id="PS51722">
    <property type="entry name" value="G_TR_2"/>
    <property type="match status" value="1"/>
</dbReference>
<dbReference type="RefSeq" id="WP_111443785.1">
    <property type="nucleotide sequence ID" value="NZ_QKZK01000001.1"/>
</dbReference>
<dbReference type="NCBIfam" id="TIGR00231">
    <property type="entry name" value="small_GTP"/>
    <property type="match status" value="1"/>
</dbReference>
<keyword evidence="16" id="KW-1185">Reference proteome</keyword>
<feature type="compositionally biased region" description="Basic and acidic residues" evidence="13">
    <location>
        <begin position="170"/>
        <end position="179"/>
    </location>
</feature>
<feature type="domain" description="Tr-type G" evidence="14">
    <location>
        <begin position="488"/>
        <end position="656"/>
    </location>
</feature>
<dbReference type="FunFam" id="2.40.30.10:FF:000008">
    <property type="entry name" value="Translation initiation factor IF-2"/>
    <property type="match status" value="1"/>
</dbReference>
<comment type="function">
    <text evidence="9 10 11">One of the essential components for the initiation of protein synthesis. Protects formylmethionyl-tRNA from spontaneous hydrolysis and promotes its binding to the 30S ribosomal subunits. Also involved in the hydrolysis of GTP during the formation of the 70S ribosomal complex.</text>
</comment>
<keyword evidence="5 10" id="KW-0396">Initiation factor</keyword>
<feature type="binding site" evidence="10">
    <location>
        <begin position="497"/>
        <end position="504"/>
    </location>
    <ligand>
        <name>GTP</name>
        <dbReference type="ChEBI" id="CHEBI:37565"/>
    </ligand>
</feature>
<dbReference type="FunFam" id="2.40.30.10:FF:000054">
    <property type="entry name" value="Translation initiation factor IF-2"/>
    <property type="match status" value="1"/>
</dbReference>
<evidence type="ECO:0000259" key="14">
    <source>
        <dbReference type="PROSITE" id="PS51722"/>
    </source>
</evidence>
<organism evidence="15 16">
    <name type="scientific">Breznakibacter xylanolyticus</name>
    <dbReference type="NCBI Taxonomy" id="990"/>
    <lineage>
        <taxon>Bacteria</taxon>
        <taxon>Pseudomonadati</taxon>
        <taxon>Bacteroidota</taxon>
        <taxon>Bacteroidia</taxon>
        <taxon>Marinilabiliales</taxon>
        <taxon>Marinilabiliaceae</taxon>
        <taxon>Breznakibacter</taxon>
    </lineage>
</organism>
<feature type="region of interest" description="Disordered" evidence="13">
    <location>
        <begin position="80"/>
        <end position="100"/>
    </location>
</feature>
<evidence type="ECO:0000256" key="1">
    <source>
        <dbReference type="ARBA" id="ARBA00004496"/>
    </source>
</evidence>
<feature type="compositionally biased region" description="Basic and acidic residues" evidence="13">
    <location>
        <begin position="352"/>
        <end position="363"/>
    </location>
</feature>
<feature type="compositionally biased region" description="Basic residues" evidence="13">
    <location>
        <begin position="284"/>
        <end position="294"/>
    </location>
</feature>
<sequence length="989" mass="108676">MAVGKRLSAVAREFNVGIGTIVEFLHKKGFQVDSNPNTKVEEDWYSLLEKEYRSDLKAKIEMEKSGAIKAKVKKESISIEDVHTEKHDEEDEDPLPGRQLDVDLKVVGKIDLNSLHKKKEPEVEKKSEPAPVVKEEVPVAPKVEAPKVESPKVEVPTVETPKAEVPVEAPKAEKKEAQVEHIETKVDKIGQEIKVLGKIDLDRKKPSAPVAEAKKAPVAEQAKAVEPVVEKVQPRVEPAAEPVAEKEDDNFKPTVFQKLSGPTVVGKIELPVDNRGTSAEDKKNAKKKKRKRIRKEKERVDITTPAAPGATPATGTPTVVKKAFTLETRKDKAAKAGTTAGKESPKLKKRPVRTEVNEEDVQKQIKDTLARLTAGKGKSKGAKHRRDKRDAFSQRMQADMEQQILEQQTIQVTEFVTANELASMMDIQVNQIIATCMSLGLFVSINQRLDAETISLLAEEFGFKVEFISAEVAAAIEEEEDDEADLSMRPPIVTVMGHVDHGKTSLLDYIRKTNVLSGEAGGITQHIGAYSVKLESGRQITFLDTPGHEAFTAMRARGAQVTDIAIIIVAADDNVMPQTVEAINHAAAAGVPIVFAINKIDKPNANPDKVKEALANMNYLVEDWGGKYQCQEISAKAGLNINLLLEKVLLEADILELKANADRRASGTVVESSLDKGRGYVATMIVQNGTLKVGDMILAGLYYGHVKAMFNERNQKVNSVGPSEPALILGLNGAPTAGEKFNALESEREAKEIATKREQLQREQGMRTKKHITLDEIGRRIAIGNFQELNVIVKGDVDGSIEALSDSLIKLSTAEIQVNVIHKAVGQISESDIMLAAASNAIVIGFQVRPSMAARRLAEKEEIDIRLYSIIYAAIEELKDAMEGMLSPEIKETITATIEVREVFKITKVGTIAGCMVKEGKVKRNNKVRLIRDGIVVFTGELDSLKRFKDDVKEVATGYECGLNLKNYNDVKEGDIIEAYEETEVSRKL</sequence>
<dbReference type="GO" id="GO:0005525">
    <property type="term" value="F:GTP binding"/>
    <property type="evidence" value="ECO:0007669"/>
    <property type="project" value="UniProtKB-KW"/>
</dbReference>
<evidence type="ECO:0000313" key="15">
    <source>
        <dbReference type="EMBL" id="PZX20611.1"/>
    </source>
</evidence>
<evidence type="ECO:0000256" key="12">
    <source>
        <dbReference type="RuleBase" id="RU000645"/>
    </source>
</evidence>
<dbReference type="GO" id="GO:0005737">
    <property type="term" value="C:cytoplasm"/>
    <property type="evidence" value="ECO:0007669"/>
    <property type="project" value="UniProtKB-SubCell"/>
</dbReference>
<dbReference type="AlphaFoldDB" id="A0A2W7NJH5"/>
<dbReference type="InterPro" id="IPR005225">
    <property type="entry name" value="Small_GTP-bd"/>
</dbReference>
<dbReference type="FunFam" id="3.40.50.10050:FF:000001">
    <property type="entry name" value="Translation initiation factor IF-2"/>
    <property type="match status" value="1"/>
</dbReference>
<gene>
    <name evidence="10" type="primary">infB</name>
    <name evidence="15" type="ORF">LX69_00032</name>
</gene>
<dbReference type="InterPro" id="IPR053905">
    <property type="entry name" value="EF-G-like_DII"/>
</dbReference>
<dbReference type="Gene3D" id="3.40.50.10050">
    <property type="entry name" value="Translation initiation factor IF- 2, domain 3"/>
    <property type="match status" value="1"/>
</dbReference>
<dbReference type="Gene3D" id="2.40.30.10">
    <property type="entry name" value="Translation factors"/>
    <property type="match status" value="2"/>
</dbReference>
<dbReference type="PROSITE" id="PS01176">
    <property type="entry name" value="IF2"/>
    <property type="match status" value="1"/>
</dbReference>
<dbReference type="InterPro" id="IPR036925">
    <property type="entry name" value="TIF_IF2_dom3_sf"/>
</dbReference>
<proteinExistence type="inferred from homology"/>
<reference evidence="15 16" key="1">
    <citation type="submission" date="2018-06" db="EMBL/GenBank/DDBJ databases">
        <title>Genomic Encyclopedia of Archaeal and Bacterial Type Strains, Phase II (KMG-II): from individual species to whole genera.</title>
        <authorList>
            <person name="Goeker M."/>
        </authorList>
    </citation>
    <scope>NUCLEOTIDE SEQUENCE [LARGE SCALE GENOMIC DNA]</scope>
    <source>
        <strain evidence="15 16">DSM 6779</strain>
    </source>
</reference>
<dbReference type="PANTHER" id="PTHR43381:SF5">
    <property type="entry name" value="TR-TYPE G DOMAIN-CONTAINING PROTEIN"/>
    <property type="match status" value="1"/>
</dbReference>
<dbReference type="SUPFAM" id="SSF50447">
    <property type="entry name" value="Translation proteins"/>
    <property type="match status" value="2"/>
</dbReference>
<dbReference type="InterPro" id="IPR027417">
    <property type="entry name" value="P-loop_NTPase"/>
</dbReference>
<dbReference type="InterPro" id="IPR015760">
    <property type="entry name" value="TIF_IF2"/>
</dbReference>
<evidence type="ECO:0000256" key="6">
    <source>
        <dbReference type="ARBA" id="ARBA00022741"/>
    </source>
</evidence>
<feature type="binding site" evidence="10">
    <location>
        <begin position="598"/>
        <end position="601"/>
    </location>
    <ligand>
        <name>GTP</name>
        <dbReference type="ChEBI" id="CHEBI:37565"/>
    </ligand>
</feature>
<evidence type="ECO:0000256" key="9">
    <source>
        <dbReference type="ARBA" id="ARBA00025162"/>
    </source>
</evidence>
<evidence type="ECO:0000256" key="5">
    <source>
        <dbReference type="ARBA" id="ARBA00022540"/>
    </source>
</evidence>
<dbReference type="InterPro" id="IPR004161">
    <property type="entry name" value="EFTu-like_2"/>
</dbReference>
<feature type="region of interest" description="Disordered" evidence="13">
    <location>
        <begin position="204"/>
        <end position="317"/>
    </location>
</feature>
<comment type="similarity">
    <text evidence="2 10 11">Belongs to the TRAFAC class translation factor GTPase superfamily. Classic translation factor GTPase family. IF-2 subfamily.</text>
</comment>
<feature type="compositionally biased region" description="Low complexity" evidence="13">
    <location>
        <begin position="218"/>
        <end position="227"/>
    </location>
</feature>
<dbReference type="Pfam" id="PF00009">
    <property type="entry name" value="GTP_EFTU"/>
    <property type="match status" value="1"/>
</dbReference>
<evidence type="ECO:0000256" key="11">
    <source>
        <dbReference type="RuleBase" id="RU000644"/>
    </source>
</evidence>
<dbReference type="InterPro" id="IPR044145">
    <property type="entry name" value="IF2_II"/>
</dbReference>
<evidence type="ECO:0000256" key="7">
    <source>
        <dbReference type="ARBA" id="ARBA00022917"/>
    </source>
</evidence>
<feature type="region of interest" description="Disordered" evidence="13">
    <location>
        <begin position="330"/>
        <end position="363"/>
    </location>
</feature>
<name>A0A2W7NJH5_9BACT</name>
<dbReference type="Proteomes" id="UP000249239">
    <property type="component" value="Unassembled WGS sequence"/>
</dbReference>
<keyword evidence="8 10" id="KW-0342">GTP-binding</keyword>
<comment type="caution">
    <text evidence="15">The sequence shown here is derived from an EMBL/GenBank/DDBJ whole genome shotgun (WGS) entry which is preliminary data.</text>
</comment>
<dbReference type="GO" id="GO:0003924">
    <property type="term" value="F:GTPase activity"/>
    <property type="evidence" value="ECO:0007669"/>
    <property type="project" value="UniProtKB-UniRule"/>
</dbReference>
<accession>A0A2W7NJH5</accession>
<dbReference type="Pfam" id="PF11987">
    <property type="entry name" value="IF-2"/>
    <property type="match status" value="1"/>
</dbReference>
<dbReference type="InterPro" id="IPR000178">
    <property type="entry name" value="TF_IF2_bacterial-like"/>
</dbReference>
<dbReference type="OrthoDB" id="9811804at2"/>
<dbReference type="Pfam" id="PF22042">
    <property type="entry name" value="EF-G_D2"/>
    <property type="match status" value="1"/>
</dbReference>
<protein>
    <recommendedName>
        <fullName evidence="3 10">Translation initiation factor IF-2</fullName>
    </recommendedName>
</protein>
<evidence type="ECO:0000256" key="8">
    <source>
        <dbReference type="ARBA" id="ARBA00023134"/>
    </source>
</evidence>
<dbReference type="Gene3D" id="3.40.50.300">
    <property type="entry name" value="P-loop containing nucleotide triphosphate hydrolases"/>
    <property type="match status" value="1"/>
</dbReference>
<dbReference type="NCBIfam" id="TIGR00487">
    <property type="entry name" value="IF-2"/>
    <property type="match status" value="1"/>
</dbReference>
<evidence type="ECO:0000256" key="2">
    <source>
        <dbReference type="ARBA" id="ARBA00007733"/>
    </source>
</evidence>
<evidence type="ECO:0000256" key="13">
    <source>
        <dbReference type="SAM" id="MobiDB-lite"/>
    </source>
</evidence>
<dbReference type="PANTHER" id="PTHR43381">
    <property type="entry name" value="TRANSLATION INITIATION FACTOR IF-2-RELATED"/>
    <property type="match status" value="1"/>
</dbReference>
<keyword evidence="4 10" id="KW-0963">Cytoplasm</keyword>
<dbReference type="InterPro" id="IPR023115">
    <property type="entry name" value="TIF_IF2_dom3"/>
</dbReference>
<dbReference type="CDD" id="cd01887">
    <property type="entry name" value="IF2_eIF5B"/>
    <property type="match status" value="1"/>
</dbReference>
<keyword evidence="6 10" id="KW-0547">Nucleotide-binding</keyword>
<keyword evidence="7 10" id="KW-0648">Protein biosynthesis</keyword>
<feature type="region of interest" description="Disordered" evidence="13">
    <location>
        <begin position="147"/>
        <end position="179"/>
    </location>
</feature>
<comment type="caution">
    <text evidence="10">Lacks conserved residue(s) required for the propagation of feature annotation.</text>
</comment>
<feature type="binding site" evidence="10">
    <location>
        <begin position="544"/>
        <end position="548"/>
    </location>
    <ligand>
        <name>GTP</name>
        <dbReference type="ChEBI" id="CHEBI:37565"/>
    </ligand>
</feature>
<evidence type="ECO:0000313" key="16">
    <source>
        <dbReference type="Proteomes" id="UP000249239"/>
    </source>
</evidence>
<dbReference type="CDD" id="cd03702">
    <property type="entry name" value="IF2_mtIF2_II"/>
    <property type="match status" value="1"/>
</dbReference>
<dbReference type="Pfam" id="PF03144">
    <property type="entry name" value="GTP_EFTU_D2"/>
    <property type="match status" value="1"/>
</dbReference>
<evidence type="ECO:0000256" key="10">
    <source>
        <dbReference type="HAMAP-Rule" id="MF_00100"/>
    </source>
</evidence>
<dbReference type="CDD" id="cd03692">
    <property type="entry name" value="mtIF2_IVc"/>
    <property type="match status" value="1"/>
</dbReference>
<dbReference type="FunFam" id="3.40.50.300:FF:000019">
    <property type="entry name" value="Translation initiation factor IF-2"/>
    <property type="match status" value="1"/>
</dbReference>
<evidence type="ECO:0000256" key="3">
    <source>
        <dbReference type="ARBA" id="ARBA00020675"/>
    </source>
</evidence>
<dbReference type="EMBL" id="QKZK01000001">
    <property type="protein sequence ID" value="PZX20611.1"/>
    <property type="molecule type" value="Genomic_DNA"/>
</dbReference>
<dbReference type="HAMAP" id="MF_00100_B">
    <property type="entry name" value="IF_2_B"/>
    <property type="match status" value="1"/>
</dbReference>
<dbReference type="InterPro" id="IPR006847">
    <property type="entry name" value="IF2_N"/>
</dbReference>
<comment type="subcellular location">
    <subcellularLocation>
        <location evidence="1 10 12">Cytoplasm</location>
    </subcellularLocation>
</comment>
<dbReference type="InterPro" id="IPR000795">
    <property type="entry name" value="T_Tr_GTP-bd_dom"/>
</dbReference>
<dbReference type="SUPFAM" id="SSF52540">
    <property type="entry name" value="P-loop containing nucleoside triphosphate hydrolases"/>
    <property type="match status" value="1"/>
</dbReference>
<feature type="compositionally biased region" description="Low complexity" evidence="13">
    <location>
        <begin position="303"/>
        <end position="317"/>
    </location>
</feature>
<dbReference type="Pfam" id="PF04760">
    <property type="entry name" value="IF2_N"/>
    <property type="match status" value="1"/>
</dbReference>
<dbReference type="InterPro" id="IPR009000">
    <property type="entry name" value="Transl_B-barrel_sf"/>
</dbReference>
<evidence type="ECO:0000256" key="4">
    <source>
        <dbReference type="ARBA" id="ARBA00022490"/>
    </source>
</evidence>
<dbReference type="SUPFAM" id="SSF52156">
    <property type="entry name" value="Initiation factor IF2/eIF5b, domain 3"/>
    <property type="match status" value="1"/>
</dbReference>
<dbReference type="GO" id="GO:0003743">
    <property type="term" value="F:translation initiation factor activity"/>
    <property type="evidence" value="ECO:0007669"/>
    <property type="project" value="UniProtKB-UniRule"/>
</dbReference>